<comment type="caution">
    <text evidence="2">The sequence shown here is derived from an EMBL/GenBank/DDBJ whole genome shotgun (WGS) entry which is preliminary data.</text>
</comment>
<protein>
    <recommendedName>
        <fullName evidence="1">Methyltransferase domain-containing protein</fullName>
    </recommendedName>
</protein>
<organism evidence="2 3">
    <name type="scientific">Luteipulveratus halotolerans</name>
    <dbReference type="NCBI Taxonomy" id="1631356"/>
    <lineage>
        <taxon>Bacteria</taxon>
        <taxon>Bacillati</taxon>
        <taxon>Actinomycetota</taxon>
        <taxon>Actinomycetes</taxon>
        <taxon>Micrococcales</taxon>
        <taxon>Dermacoccaceae</taxon>
        <taxon>Luteipulveratus</taxon>
    </lineage>
</organism>
<dbReference type="AlphaFoldDB" id="A0A0L6CJD3"/>
<name>A0A0L6CJD3_9MICO</name>
<dbReference type="Gene3D" id="3.40.50.150">
    <property type="entry name" value="Vaccinia Virus protein VP39"/>
    <property type="match status" value="1"/>
</dbReference>
<dbReference type="RefSeq" id="WP_050670295.1">
    <property type="nucleotide sequence ID" value="NZ_LAIR01000002.1"/>
</dbReference>
<dbReference type="Pfam" id="PF13649">
    <property type="entry name" value="Methyltransf_25"/>
    <property type="match status" value="1"/>
</dbReference>
<dbReference type="SUPFAM" id="SSF53335">
    <property type="entry name" value="S-adenosyl-L-methionine-dependent methyltransferases"/>
    <property type="match status" value="1"/>
</dbReference>
<dbReference type="InterPro" id="IPR029063">
    <property type="entry name" value="SAM-dependent_MTases_sf"/>
</dbReference>
<evidence type="ECO:0000313" key="3">
    <source>
        <dbReference type="Proteomes" id="UP000037397"/>
    </source>
</evidence>
<evidence type="ECO:0000313" key="2">
    <source>
        <dbReference type="EMBL" id="KNX37901.1"/>
    </source>
</evidence>
<dbReference type="STRING" id="1631356.VV01_13215"/>
<sequence>MSQVTGVPIDPLGPTTGGVYRDGRVEVVRAGGVPRREARAITHTRHFDLESLGGRLRLTHRLAPAHIDEDLTALLTTELFDPGWVRGSDLFERLFTGVVRTIDDDPAVAWEAFYRNTIRRFGEAGAGVPDSIHGSIEGFAPVYDHVAELTPAGSVLELGCCFGFLSLRLAVSHDVIASDVSAGTVRLVSAVAPRLGAHVRTLTADAAHVPLPDRSVDTVLAIHLLEHLDHGHGDRVVAEAVRIARRRVVVAVPYEEVADEAFGHVRTVDAADLRRWGRASGSAYDVHDLHGGWLVIDRDRSDHAELARLVDRLGPT</sequence>
<accession>A0A0L6CJD3</accession>
<proteinExistence type="predicted"/>
<dbReference type="EMBL" id="LAIR01000002">
    <property type="protein sequence ID" value="KNX37901.1"/>
    <property type="molecule type" value="Genomic_DNA"/>
</dbReference>
<reference evidence="3" key="1">
    <citation type="submission" date="2015-03" db="EMBL/GenBank/DDBJ databases">
        <title>Luteipulveratus halotolerans sp. nov., a novel actinobacterium (Dermacoccaceae) from Sarawak, Malaysia.</title>
        <authorList>
            <person name="Juboi H."/>
            <person name="Basik A."/>
            <person name="Shamsul S.S."/>
            <person name="Arnold P."/>
            <person name="Schmitt E.K."/>
            <person name="Sanglier J.-J."/>
            <person name="Yeo T."/>
        </authorList>
    </citation>
    <scope>NUCLEOTIDE SEQUENCE [LARGE SCALE GENOMIC DNA]</scope>
    <source>
        <strain evidence="3">C296001</strain>
    </source>
</reference>
<dbReference type="InterPro" id="IPR041698">
    <property type="entry name" value="Methyltransf_25"/>
</dbReference>
<feature type="domain" description="Methyltransferase" evidence="1">
    <location>
        <begin position="155"/>
        <end position="245"/>
    </location>
</feature>
<gene>
    <name evidence="2" type="ORF">VV01_13215</name>
</gene>
<dbReference type="PATRIC" id="fig|1631356.3.peg.2597"/>
<evidence type="ECO:0000259" key="1">
    <source>
        <dbReference type="Pfam" id="PF13649"/>
    </source>
</evidence>
<dbReference type="CDD" id="cd02440">
    <property type="entry name" value="AdoMet_MTases"/>
    <property type="match status" value="1"/>
</dbReference>
<keyword evidence="3" id="KW-1185">Reference proteome</keyword>
<dbReference type="OrthoDB" id="3571292at2"/>
<dbReference type="NCBIfam" id="NF041255">
    <property type="entry name" value="mycofact_MftM"/>
    <property type="match status" value="1"/>
</dbReference>
<dbReference type="Proteomes" id="UP000037397">
    <property type="component" value="Unassembled WGS sequence"/>
</dbReference>